<dbReference type="PROSITE" id="PS51186">
    <property type="entry name" value="GNAT"/>
    <property type="match status" value="1"/>
</dbReference>
<dbReference type="Gene3D" id="3.40.630.30">
    <property type="match status" value="1"/>
</dbReference>
<dbReference type="InterPro" id="IPR000182">
    <property type="entry name" value="GNAT_dom"/>
</dbReference>
<dbReference type="Proteomes" id="UP000315252">
    <property type="component" value="Unassembled WGS sequence"/>
</dbReference>
<name>A0A545TXP6_9PROT</name>
<reference evidence="2 3" key="1">
    <citation type="submission" date="2019-06" db="EMBL/GenBank/DDBJ databases">
        <title>Whole genome sequence for Rhodospirillaceae sp. R148.</title>
        <authorList>
            <person name="Wang G."/>
        </authorList>
    </citation>
    <scope>NUCLEOTIDE SEQUENCE [LARGE SCALE GENOMIC DNA]</scope>
    <source>
        <strain evidence="2 3">R148</strain>
    </source>
</reference>
<dbReference type="Pfam" id="PF00583">
    <property type="entry name" value="Acetyltransf_1"/>
    <property type="match status" value="1"/>
</dbReference>
<dbReference type="SUPFAM" id="SSF55729">
    <property type="entry name" value="Acyl-CoA N-acyltransferases (Nat)"/>
    <property type="match status" value="1"/>
</dbReference>
<keyword evidence="3" id="KW-1185">Reference proteome</keyword>
<dbReference type="AlphaFoldDB" id="A0A545TXP6"/>
<sequence length="169" mass="18615">MTSQDSQRVSKDAVVSLVEITGKSVRRITALKVAPSQTSFVSNNATSIAEAYFEKGAWFRAIHAGETPVGFVMLYDPSLPGAKPLDDGKASDIWLWRYMIAEPFQRLGLGRKTLDLIVEHARSRPGMTDLLASYVPGPGCPREFYLKYGFKETGRTCADGAENEIALRL</sequence>
<gene>
    <name evidence="2" type="ORF">FKG95_07105</name>
</gene>
<evidence type="ECO:0000313" key="3">
    <source>
        <dbReference type="Proteomes" id="UP000315252"/>
    </source>
</evidence>
<dbReference type="EMBL" id="VHSH01000002">
    <property type="protein sequence ID" value="TQV81993.1"/>
    <property type="molecule type" value="Genomic_DNA"/>
</dbReference>
<organism evidence="2 3">
    <name type="scientific">Denitrobaculum tricleocarpae</name>
    <dbReference type="NCBI Taxonomy" id="2591009"/>
    <lineage>
        <taxon>Bacteria</taxon>
        <taxon>Pseudomonadati</taxon>
        <taxon>Pseudomonadota</taxon>
        <taxon>Alphaproteobacteria</taxon>
        <taxon>Rhodospirillales</taxon>
        <taxon>Rhodospirillaceae</taxon>
        <taxon>Denitrobaculum</taxon>
    </lineage>
</organism>
<proteinExistence type="predicted"/>
<dbReference type="CDD" id="cd04301">
    <property type="entry name" value="NAT_SF"/>
    <property type="match status" value="1"/>
</dbReference>
<dbReference type="OrthoDB" id="9127144at2"/>
<comment type="caution">
    <text evidence="2">The sequence shown here is derived from an EMBL/GenBank/DDBJ whole genome shotgun (WGS) entry which is preliminary data.</text>
</comment>
<keyword evidence="2" id="KW-0808">Transferase</keyword>
<evidence type="ECO:0000259" key="1">
    <source>
        <dbReference type="PROSITE" id="PS51186"/>
    </source>
</evidence>
<protein>
    <submittedName>
        <fullName evidence="2">GNAT family N-acetyltransferase</fullName>
    </submittedName>
</protein>
<dbReference type="InterPro" id="IPR016181">
    <property type="entry name" value="Acyl_CoA_acyltransferase"/>
</dbReference>
<feature type="domain" description="N-acetyltransferase" evidence="1">
    <location>
        <begin position="15"/>
        <end position="169"/>
    </location>
</feature>
<dbReference type="GO" id="GO:0016747">
    <property type="term" value="F:acyltransferase activity, transferring groups other than amino-acyl groups"/>
    <property type="evidence" value="ECO:0007669"/>
    <property type="project" value="InterPro"/>
</dbReference>
<evidence type="ECO:0000313" key="2">
    <source>
        <dbReference type="EMBL" id="TQV81993.1"/>
    </source>
</evidence>
<accession>A0A545TXP6</accession>